<dbReference type="GeneID" id="92206842"/>
<keyword evidence="2" id="KW-1185">Reference proteome</keyword>
<dbReference type="RefSeq" id="XP_066828584.1">
    <property type="nucleotide sequence ID" value="XM_066971557.1"/>
</dbReference>
<evidence type="ECO:0000313" key="1">
    <source>
        <dbReference type="EMBL" id="CAK9437268.1"/>
    </source>
</evidence>
<protein>
    <submittedName>
        <fullName evidence="1">Uncharacterized protein</fullName>
    </submittedName>
</protein>
<accession>A0ABP0ZGX6</accession>
<proteinExistence type="predicted"/>
<organism evidence="1 2">
    <name type="scientific">Lodderomyces beijingensis</name>
    <dbReference type="NCBI Taxonomy" id="1775926"/>
    <lineage>
        <taxon>Eukaryota</taxon>
        <taxon>Fungi</taxon>
        <taxon>Dikarya</taxon>
        <taxon>Ascomycota</taxon>
        <taxon>Saccharomycotina</taxon>
        <taxon>Pichiomycetes</taxon>
        <taxon>Debaryomycetaceae</taxon>
        <taxon>Candida/Lodderomyces clade</taxon>
        <taxon>Lodderomyces</taxon>
    </lineage>
</organism>
<reference evidence="1 2" key="1">
    <citation type="submission" date="2024-03" db="EMBL/GenBank/DDBJ databases">
        <authorList>
            <person name="Brejova B."/>
        </authorList>
    </citation>
    <scope>NUCLEOTIDE SEQUENCE [LARGE SCALE GENOMIC DNA]</scope>
    <source>
        <strain evidence="1 2">CBS 14171</strain>
    </source>
</reference>
<evidence type="ECO:0000313" key="2">
    <source>
        <dbReference type="Proteomes" id="UP001497383"/>
    </source>
</evidence>
<sequence length="108" mass="12199">MDDTDRPDPILKQVPLIKNPSYQQPKAITLNANYNKLLPTLSATAIPPKLKINGDELNSWSEKLTSEIVKIETEAEKSQVYEAWIKEQTTKVAPGFDFNVMTPQRTGR</sequence>
<gene>
    <name evidence="1" type="ORF">LODBEIA_P16460</name>
</gene>
<dbReference type="EMBL" id="OZ022406">
    <property type="protein sequence ID" value="CAK9437268.1"/>
    <property type="molecule type" value="Genomic_DNA"/>
</dbReference>
<name>A0ABP0ZGX6_9ASCO</name>
<dbReference type="Proteomes" id="UP001497383">
    <property type="component" value="Chromosome 2"/>
</dbReference>